<dbReference type="AlphaFoldDB" id="A0A8S8XIW6"/>
<protein>
    <submittedName>
        <fullName evidence="2">Uncharacterized protein</fullName>
    </submittedName>
</protein>
<dbReference type="EMBL" id="BOPV01000001">
    <property type="protein sequence ID" value="GIL40700.1"/>
    <property type="molecule type" value="Genomic_DNA"/>
</dbReference>
<sequence length="155" mass="17080">MPPKIYVGAESSEAIWDAVRALGWPDVRPSLSEVAKRSGVHVSTIKRARAIDAELDAAISRRKSAVPAGVSKPAEARGELVRLANAALLTADRDELLALEKNKARKLAERVEALIDERDRLEAQIQELHLQIAEFERVGARRRKPSFVPANSNSR</sequence>
<name>A0A8S8XIW6_9PROT</name>
<comment type="caution">
    <text evidence="2">The sequence shown here is derived from an EMBL/GenBank/DDBJ whole genome shotgun (WGS) entry which is preliminary data.</text>
</comment>
<keyword evidence="3" id="KW-1185">Reference proteome</keyword>
<accession>A0A8S8XIW6</accession>
<feature type="coiled-coil region" evidence="1">
    <location>
        <begin position="97"/>
        <end position="138"/>
    </location>
</feature>
<keyword evidence="1" id="KW-0175">Coiled coil</keyword>
<dbReference type="Proteomes" id="UP000681075">
    <property type="component" value="Unassembled WGS sequence"/>
</dbReference>
<gene>
    <name evidence="2" type="ORF">TMPK1_29370</name>
</gene>
<organism evidence="2 3">
    <name type="scientific">Roseiterribacter gracilis</name>
    <dbReference type="NCBI Taxonomy" id="2812848"/>
    <lineage>
        <taxon>Bacteria</taxon>
        <taxon>Pseudomonadati</taxon>
        <taxon>Pseudomonadota</taxon>
        <taxon>Alphaproteobacteria</taxon>
        <taxon>Rhodospirillales</taxon>
        <taxon>Roseiterribacteraceae</taxon>
        <taxon>Roseiterribacter</taxon>
    </lineage>
</organism>
<reference evidence="2" key="1">
    <citation type="submission" date="2021-02" db="EMBL/GenBank/DDBJ databases">
        <title>Genome sequence of Rhodospirillales sp. strain TMPK1 isolated from soil.</title>
        <authorList>
            <person name="Nakai R."/>
            <person name="Kusada H."/>
            <person name="Tamaki H."/>
        </authorList>
    </citation>
    <scope>NUCLEOTIDE SEQUENCE</scope>
    <source>
        <strain evidence="2">TMPK1</strain>
    </source>
</reference>
<evidence type="ECO:0000256" key="1">
    <source>
        <dbReference type="SAM" id="Coils"/>
    </source>
</evidence>
<evidence type="ECO:0000313" key="3">
    <source>
        <dbReference type="Proteomes" id="UP000681075"/>
    </source>
</evidence>
<proteinExistence type="predicted"/>
<evidence type="ECO:0000313" key="2">
    <source>
        <dbReference type="EMBL" id="GIL40700.1"/>
    </source>
</evidence>